<evidence type="ECO:0000256" key="9">
    <source>
        <dbReference type="ARBA" id="ARBA00023136"/>
    </source>
</evidence>
<keyword evidence="9 12" id="KW-0472">Membrane</keyword>
<organism evidence="13 14">
    <name type="scientific">Algimonas ampicilliniresistens</name>
    <dbReference type="NCBI Taxonomy" id="1298735"/>
    <lineage>
        <taxon>Bacteria</taxon>
        <taxon>Pseudomonadati</taxon>
        <taxon>Pseudomonadota</taxon>
        <taxon>Alphaproteobacteria</taxon>
        <taxon>Maricaulales</taxon>
        <taxon>Robiginitomaculaceae</taxon>
        <taxon>Algimonas</taxon>
    </lineage>
</organism>
<dbReference type="EMBL" id="BSNK01000001">
    <property type="protein sequence ID" value="GLQ23288.1"/>
    <property type="molecule type" value="Genomic_DNA"/>
</dbReference>
<feature type="binding site" description="axial binding residue" evidence="12">
    <location>
        <position position="300"/>
    </location>
    <ligand>
        <name>heme</name>
        <dbReference type="ChEBI" id="CHEBI:30413"/>
    </ligand>
    <ligandPart>
        <name>Fe</name>
        <dbReference type="ChEBI" id="CHEBI:18248"/>
    </ligandPart>
</feature>
<dbReference type="Pfam" id="PF02628">
    <property type="entry name" value="COX15-CtaA"/>
    <property type="match status" value="1"/>
</dbReference>
<dbReference type="HAMAP" id="MF_01665">
    <property type="entry name" value="HemeA_synth_type2"/>
    <property type="match status" value="1"/>
</dbReference>
<keyword evidence="4 12" id="KW-0479">Metal-binding</keyword>
<evidence type="ECO:0000313" key="14">
    <source>
        <dbReference type="Proteomes" id="UP001161391"/>
    </source>
</evidence>
<keyword evidence="7 12" id="KW-0408">Iron</keyword>
<evidence type="ECO:0000256" key="1">
    <source>
        <dbReference type="ARBA" id="ARBA00001970"/>
    </source>
</evidence>
<evidence type="ECO:0000256" key="7">
    <source>
        <dbReference type="ARBA" id="ARBA00023004"/>
    </source>
</evidence>
<evidence type="ECO:0000313" key="13">
    <source>
        <dbReference type="EMBL" id="GLQ23288.1"/>
    </source>
</evidence>
<comment type="cofactor">
    <cofactor evidence="1 12">
        <name>heme b</name>
        <dbReference type="ChEBI" id="CHEBI:60344"/>
    </cofactor>
</comment>
<feature type="transmembrane region" description="Helical" evidence="12">
    <location>
        <begin position="109"/>
        <end position="127"/>
    </location>
</feature>
<keyword evidence="6 12" id="KW-0560">Oxidoreductase</keyword>
<keyword evidence="3 12" id="KW-0812">Transmembrane</keyword>
<comment type="pathway">
    <text evidence="10 12">Porphyrin-containing compound metabolism; heme A biosynthesis; heme A from heme O: step 1/1.</text>
</comment>
<dbReference type="Proteomes" id="UP001161391">
    <property type="component" value="Unassembled WGS sequence"/>
</dbReference>
<evidence type="ECO:0000256" key="2">
    <source>
        <dbReference type="ARBA" id="ARBA00004141"/>
    </source>
</evidence>
<sequence length="327" mass="37345">MVLLVIAMIVIGGATRLTNSGLSITEWMPIRGALPPLSEEAWIAEFEKYKQIPEFEAEHPGMDLNGFRFIYFWEWAHRQLGRIIGLAFAIPLLILTISRRIPGGRGLTFFSVLLLIGIQGAIGWWMVHSGLQDGMVAVSQYRLATHLGMAFIILGFLLWLFFESLREWRRETGRGEGWLPPIFLLLVYVQIIAGAFVAGTNSGKTYNSWPLMDGRFIPSGYWFQSPWWRNLFENTAAIQFNHRMLAYALLGLFVALAFTYRRNAMLLTPIIVLALLLCWQIGLGIWTLLAVAPLNLALLHQFSSVLVFISTMWLIYRWKRHGNKIPF</sequence>
<protein>
    <recommendedName>
        <fullName evidence="12">Heme A synthase</fullName>
        <shortName evidence="12">HAS</shortName>
        <ecNumber evidence="12">1.17.99.9</ecNumber>
    </recommendedName>
    <alternativeName>
        <fullName evidence="12">Cytochrome aa3-controlling protein</fullName>
    </alternativeName>
</protein>
<dbReference type="PANTHER" id="PTHR23289:SF2">
    <property type="entry name" value="CYTOCHROME C OXIDASE ASSEMBLY PROTEIN COX15 HOMOLOG"/>
    <property type="match status" value="1"/>
</dbReference>
<comment type="caution">
    <text evidence="13">The sequence shown here is derived from an EMBL/GenBank/DDBJ whole genome shotgun (WGS) entry which is preliminary data.</text>
</comment>
<keyword evidence="12" id="KW-1003">Cell membrane</keyword>
<gene>
    <name evidence="12 13" type="primary">ctaA</name>
    <name evidence="13" type="ORF">GCM10007853_11620</name>
</gene>
<comment type="function">
    <text evidence="12">Catalyzes the conversion of heme O to heme A by two successive hydroxylations of the methyl group at C8. The first hydroxylation forms heme I, the second hydroxylation results in an unstable dihydroxymethyl group, which spontaneously dehydrates, resulting in the formyl group of heme A.</text>
</comment>
<feature type="transmembrane region" description="Helical" evidence="12">
    <location>
        <begin position="270"/>
        <end position="292"/>
    </location>
</feature>
<evidence type="ECO:0000256" key="3">
    <source>
        <dbReference type="ARBA" id="ARBA00022692"/>
    </source>
</evidence>
<feature type="transmembrane region" description="Helical" evidence="12">
    <location>
        <begin position="240"/>
        <end position="258"/>
    </location>
</feature>
<reference evidence="13" key="2">
    <citation type="submission" date="2023-01" db="EMBL/GenBank/DDBJ databases">
        <title>Draft genome sequence of Algimonas ampicilliniresistens strain NBRC 108219.</title>
        <authorList>
            <person name="Sun Q."/>
            <person name="Mori K."/>
        </authorList>
    </citation>
    <scope>NUCLEOTIDE SEQUENCE</scope>
    <source>
        <strain evidence="13">NBRC 108219</strain>
    </source>
</reference>
<evidence type="ECO:0000256" key="4">
    <source>
        <dbReference type="ARBA" id="ARBA00022723"/>
    </source>
</evidence>
<feature type="transmembrane region" description="Helical" evidence="12">
    <location>
        <begin position="79"/>
        <end position="97"/>
    </location>
</feature>
<reference evidence="13" key="1">
    <citation type="journal article" date="2014" name="Int. J. Syst. Evol. Microbiol.">
        <title>Complete genome of a new Firmicutes species belonging to the dominant human colonic microbiota ('Ruminococcus bicirculans') reveals two chromosomes and a selective capacity to utilize plant glucans.</title>
        <authorList>
            <consortium name="NISC Comparative Sequencing Program"/>
            <person name="Wegmann U."/>
            <person name="Louis P."/>
            <person name="Goesmann A."/>
            <person name="Henrissat B."/>
            <person name="Duncan S.H."/>
            <person name="Flint H.J."/>
        </authorList>
    </citation>
    <scope>NUCLEOTIDE SEQUENCE</scope>
    <source>
        <strain evidence="13">NBRC 108219</strain>
    </source>
</reference>
<dbReference type="InterPro" id="IPR023754">
    <property type="entry name" value="HemeA_Synthase_type2"/>
</dbReference>
<evidence type="ECO:0000256" key="8">
    <source>
        <dbReference type="ARBA" id="ARBA00023133"/>
    </source>
</evidence>
<keyword evidence="14" id="KW-1185">Reference proteome</keyword>
<comment type="similarity">
    <text evidence="12">Belongs to the COX15/CtaA family. Type 2 subfamily.</text>
</comment>
<dbReference type="EC" id="1.17.99.9" evidence="12"/>
<evidence type="ECO:0000256" key="12">
    <source>
        <dbReference type="HAMAP-Rule" id="MF_01665"/>
    </source>
</evidence>
<feature type="binding site" description="axial binding residue" evidence="12">
    <location>
        <position position="242"/>
    </location>
    <ligand>
        <name>heme</name>
        <dbReference type="ChEBI" id="CHEBI:30413"/>
    </ligand>
    <ligandPart>
        <name>Fe</name>
        <dbReference type="ChEBI" id="CHEBI:18248"/>
    </ligandPart>
</feature>
<keyword evidence="5 12" id="KW-1133">Transmembrane helix</keyword>
<evidence type="ECO:0000256" key="10">
    <source>
        <dbReference type="ARBA" id="ARBA00044501"/>
    </source>
</evidence>
<proteinExistence type="inferred from homology"/>
<dbReference type="InterPro" id="IPR003780">
    <property type="entry name" value="COX15/CtaA_fam"/>
</dbReference>
<name>A0ABQ5V8W0_9PROT</name>
<comment type="subcellular location">
    <subcellularLocation>
        <location evidence="12">Cell membrane</location>
        <topology evidence="12">Multi-pass membrane protein</topology>
    </subcellularLocation>
    <subcellularLocation>
        <location evidence="2">Membrane</location>
        <topology evidence="2">Multi-pass membrane protein</topology>
    </subcellularLocation>
</comment>
<evidence type="ECO:0000256" key="6">
    <source>
        <dbReference type="ARBA" id="ARBA00023002"/>
    </source>
</evidence>
<comment type="subunit">
    <text evidence="12">Interacts with CtaB.</text>
</comment>
<feature type="transmembrane region" description="Helical" evidence="12">
    <location>
        <begin position="147"/>
        <end position="165"/>
    </location>
</feature>
<accession>A0ABQ5V8W0</accession>
<keyword evidence="8 12" id="KW-0350">Heme biosynthesis</keyword>
<comment type="catalytic activity">
    <reaction evidence="11">
        <text>Fe(II)-heme o + 2 A + H2O = Fe(II)-heme a + 2 AH2</text>
        <dbReference type="Rhea" id="RHEA:63388"/>
        <dbReference type="ChEBI" id="CHEBI:13193"/>
        <dbReference type="ChEBI" id="CHEBI:15377"/>
        <dbReference type="ChEBI" id="CHEBI:17499"/>
        <dbReference type="ChEBI" id="CHEBI:60530"/>
        <dbReference type="ChEBI" id="CHEBI:61715"/>
        <dbReference type="EC" id="1.17.99.9"/>
    </reaction>
    <physiologicalReaction direction="left-to-right" evidence="11">
        <dbReference type="Rhea" id="RHEA:63389"/>
    </physiologicalReaction>
</comment>
<comment type="caution">
    <text evidence="12">Lacks conserved residue(s) required for the propagation of feature annotation.</text>
</comment>
<dbReference type="PANTHER" id="PTHR23289">
    <property type="entry name" value="CYTOCHROME C OXIDASE ASSEMBLY PROTEIN COX15"/>
    <property type="match status" value="1"/>
</dbReference>
<feature type="transmembrane region" description="Helical" evidence="12">
    <location>
        <begin position="298"/>
        <end position="316"/>
    </location>
</feature>
<evidence type="ECO:0000256" key="11">
    <source>
        <dbReference type="ARBA" id="ARBA00048044"/>
    </source>
</evidence>
<evidence type="ECO:0000256" key="5">
    <source>
        <dbReference type="ARBA" id="ARBA00022989"/>
    </source>
</evidence>
<feature type="transmembrane region" description="Helical" evidence="12">
    <location>
        <begin position="177"/>
        <end position="199"/>
    </location>
</feature>